<feature type="region of interest" description="Disordered" evidence="1">
    <location>
        <begin position="566"/>
        <end position="727"/>
    </location>
</feature>
<feature type="compositionally biased region" description="Acidic residues" evidence="1">
    <location>
        <begin position="435"/>
        <end position="451"/>
    </location>
</feature>
<proteinExistence type="predicted"/>
<dbReference type="OrthoDB" id="5279008at2759"/>
<evidence type="ECO:0000256" key="1">
    <source>
        <dbReference type="SAM" id="MobiDB-lite"/>
    </source>
</evidence>
<dbReference type="EMBL" id="ML992679">
    <property type="protein sequence ID" value="KAF2210890.1"/>
    <property type="molecule type" value="Genomic_DNA"/>
</dbReference>
<feature type="compositionally biased region" description="Acidic residues" evidence="1">
    <location>
        <begin position="715"/>
        <end position="727"/>
    </location>
</feature>
<keyword evidence="4" id="KW-1185">Reference proteome</keyword>
<name>A0A6A6FBS2_9PEZI</name>
<feature type="compositionally biased region" description="Low complexity" evidence="1">
    <location>
        <begin position="595"/>
        <end position="612"/>
    </location>
</feature>
<dbReference type="PROSITE" id="PS50181">
    <property type="entry name" value="FBOX"/>
    <property type="match status" value="1"/>
</dbReference>
<feature type="compositionally biased region" description="Pro residues" evidence="1">
    <location>
        <begin position="571"/>
        <end position="580"/>
    </location>
</feature>
<feature type="domain" description="F-box" evidence="2">
    <location>
        <begin position="23"/>
        <end position="72"/>
    </location>
</feature>
<accession>A0A6A6FBS2</accession>
<evidence type="ECO:0000313" key="3">
    <source>
        <dbReference type="EMBL" id="KAF2210890.1"/>
    </source>
</evidence>
<organism evidence="3 4">
    <name type="scientific">Cercospora zeae-maydis SCOH1-5</name>
    <dbReference type="NCBI Taxonomy" id="717836"/>
    <lineage>
        <taxon>Eukaryota</taxon>
        <taxon>Fungi</taxon>
        <taxon>Dikarya</taxon>
        <taxon>Ascomycota</taxon>
        <taxon>Pezizomycotina</taxon>
        <taxon>Dothideomycetes</taxon>
        <taxon>Dothideomycetidae</taxon>
        <taxon>Mycosphaerellales</taxon>
        <taxon>Mycosphaerellaceae</taxon>
        <taxon>Cercospora</taxon>
    </lineage>
</organism>
<evidence type="ECO:0000313" key="4">
    <source>
        <dbReference type="Proteomes" id="UP000799539"/>
    </source>
</evidence>
<protein>
    <recommendedName>
        <fullName evidence="2">F-box domain-containing protein</fullName>
    </recommendedName>
</protein>
<reference evidence="3" key="1">
    <citation type="journal article" date="2020" name="Stud. Mycol.">
        <title>101 Dothideomycetes genomes: a test case for predicting lifestyles and emergence of pathogens.</title>
        <authorList>
            <person name="Haridas S."/>
            <person name="Albert R."/>
            <person name="Binder M."/>
            <person name="Bloem J."/>
            <person name="Labutti K."/>
            <person name="Salamov A."/>
            <person name="Andreopoulos B."/>
            <person name="Baker S."/>
            <person name="Barry K."/>
            <person name="Bills G."/>
            <person name="Bluhm B."/>
            <person name="Cannon C."/>
            <person name="Castanera R."/>
            <person name="Culley D."/>
            <person name="Daum C."/>
            <person name="Ezra D."/>
            <person name="Gonzalez J."/>
            <person name="Henrissat B."/>
            <person name="Kuo A."/>
            <person name="Liang C."/>
            <person name="Lipzen A."/>
            <person name="Lutzoni F."/>
            <person name="Magnuson J."/>
            <person name="Mondo S."/>
            <person name="Nolan M."/>
            <person name="Ohm R."/>
            <person name="Pangilinan J."/>
            <person name="Park H.-J."/>
            <person name="Ramirez L."/>
            <person name="Alfaro M."/>
            <person name="Sun H."/>
            <person name="Tritt A."/>
            <person name="Yoshinaga Y."/>
            <person name="Zwiers L.-H."/>
            <person name="Turgeon B."/>
            <person name="Goodwin S."/>
            <person name="Spatafora J."/>
            <person name="Crous P."/>
            <person name="Grigoriev I."/>
        </authorList>
    </citation>
    <scope>NUCLEOTIDE SEQUENCE</scope>
    <source>
        <strain evidence="3">SCOH1-5</strain>
    </source>
</reference>
<dbReference type="AlphaFoldDB" id="A0A6A6FBS2"/>
<feature type="compositionally biased region" description="Polar residues" evidence="1">
    <location>
        <begin position="652"/>
        <end position="673"/>
    </location>
</feature>
<evidence type="ECO:0000259" key="2">
    <source>
        <dbReference type="PROSITE" id="PS50181"/>
    </source>
</evidence>
<dbReference type="SUPFAM" id="SSF52047">
    <property type="entry name" value="RNI-like"/>
    <property type="match status" value="1"/>
</dbReference>
<dbReference type="InterPro" id="IPR001810">
    <property type="entry name" value="F-box_dom"/>
</dbReference>
<feature type="compositionally biased region" description="Polar residues" evidence="1">
    <location>
        <begin position="474"/>
        <end position="483"/>
    </location>
</feature>
<feature type="region of interest" description="Disordered" evidence="1">
    <location>
        <begin position="422"/>
        <end position="489"/>
    </location>
</feature>
<dbReference type="Proteomes" id="UP000799539">
    <property type="component" value="Unassembled WGS sequence"/>
</dbReference>
<sequence length="727" mass="78828">MADPFLPPRSAATDPCNAHPNAACKLAQLPEELLTNISLRLQSDDIFALRHACRDIERKTLHEFAKEYFQEKACDVCFMFTTESLRVLVNIANSTKLRGYLHDVYFITALVKERPKHCANSCLGHCWHPNVRQREAFVIYLRDQQLLRRSKGFKVSLVEAFSKLPRMKHLALVDNTADVPLSAEIRGLSKFHRTTGTTPHYGPSDAATHQALTDHFEWLSLCWKGLLVAVAESGIQTLKVVETRTRSHLHGLSPIDDLKFKPSTLEKLKVAFAELEDFRVQFRSYALRKGQNDSITRARKGLTEFAPLLSSVSNYGWSFDLADPTGQMCKALANALDLSKIKKIKLDSIVMDSKTLGTIIAGLCNIEKLMLHAIDLNSGNWVTILKVIKQLPKLQHLHLEYLQQTARKVFFLKQVDEDTLADEAAWGPMPPMPGDTEDEWSEEDTSDDELPDLIPQDGTDHAMPDFGKSATGDLWQSENTAETTPAKKCTMYEDKDHKAPGQERMPERGYFICLPSPEDIHEQLPRFIEECNLGQDTQDDMGGLNGLNGLFAALGGGPVGGAHGGIVLPIPMGPPPPPPQQAAGGQPPHTGPSSAAGNAPQTAQAGQAGQAAHPVGNPLTATLNQLLAGPPLPPGHQHHAFTIAMPGFGPPMQSTDATSGQAGVSAQAAHTNVTPTPSTSTSAAMLGSASTSIATTSIATGNGDAAGTEASVEGNLEEAEDWANEID</sequence>
<feature type="compositionally biased region" description="Low complexity" evidence="1">
    <location>
        <begin position="674"/>
        <end position="700"/>
    </location>
</feature>
<gene>
    <name evidence="3" type="ORF">CERZMDRAFT_118092</name>
</gene>